<organism evidence="2 4">
    <name type="scientific">Bacillus thuringiensis</name>
    <dbReference type="NCBI Taxonomy" id="1428"/>
    <lineage>
        <taxon>Bacteria</taxon>
        <taxon>Bacillati</taxon>
        <taxon>Bacillota</taxon>
        <taxon>Bacilli</taxon>
        <taxon>Bacillales</taxon>
        <taxon>Bacillaceae</taxon>
        <taxon>Bacillus</taxon>
        <taxon>Bacillus cereus group</taxon>
    </lineage>
</organism>
<evidence type="ECO:0000313" key="2">
    <source>
        <dbReference type="EMBL" id="OFC91672.1"/>
    </source>
</evidence>
<dbReference type="EMBL" id="LXLI01000026">
    <property type="protein sequence ID" value="OFC91672.1"/>
    <property type="molecule type" value="Genomic_DNA"/>
</dbReference>
<reference evidence="2 4" key="1">
    <citation type="submission" date="2016-04" db="EMBL/GenBank/DDBJ databases">
        <title>Bacillus thuringiensis and Bacillus weihenstephanensis as novel biocontrol agents of wilt causing Verticillium species.</title>
        <authorList>
            <person name="Hollensteiner J."/>
            <person name="Wemheuer F."/>
            <person name="Harting R."/>
            <person name="Kolarzyk A."/>
            <person name="Diaz-Valerio S."/>
            <person name="Poehlein A."/>
            <person name="Brzuszkiewicz E."/>
            <person name="Nesemann K."/>
            <person name="Braus-Stromeyer S."/>
            <person name="Braus G."/>
            <person name="Daniel R."/>
            <person name="Liesegang H."/>
        </authorList>
    </citation>
    <scope>NUCLEOTIDE SEQUENCE [LARGE SCALE GENOMIC DNA]</scope>
    <source>
        <strain evidence="2 4">GOE4</strain>
    </source>
</reference>
<dbReference type="AlphaFoldDB" id="A0A9X5N2F1"/>
<evidence type="ECO:0000313" key="3">
    <source>
        <dbReference type="Proteomes" id="UP000092743"/>
    </source>
</evidence>
<accession>A0A9X5N2F1</accession>
<name>A0A9X5N2F1_BACTU</name>
<evidence type="ECO:0000313" key="4">
    <source>
        <dbReference type="Proteomes" id="UP000175994"/>
    </source>
</evidence>
<reference evidence="1 3" key="2">
    <citation type="submission" date="2016-04" db="EMBL/GenBank/DDBJ databases">
        <title>High quality genome of the nematocidal Bacillus thuringiensis MYBT18246.</title>
        <authorList>
            <person name="Hollensteiner J."/>
            <person name="Poehlein A."/>
            <person name="Sproeer C."/>
            <person name="Bunk B."/>
            <person name="Rosenstiel P."/>
            <person name="Schulenburg H."/>
            <person name="Liesegang H."/>
        </authorList>
    </citation>
    <scope>NUCLEOTIDE SEQUENCE [LARGE SCALE GENOMIC DNA]</scope>
    <source>
        <strain evidence="1 3">MYBT18246</strain>
    </source>
</reference>
<dbReference type="Proteomes" id="UP000092743">
    <property type="component" value="Chromosome"/>
</dbReference>
<sequence length="34" mass="4114">MNLLYELLSKYASIIYFQQFGDKGKIKQNRIDFK</sequence>
<protein>
    <submittedName>
        <fullName evidence="2">Uncharacterized protein</fullName>
    </submittedName>
</protein>
<gene>
    <name evidence="1" type="ORF">BT246_30820</name>
    <name evidence="2" type="ORF">BTGOE4_33700</name>
</gene>
<dbReference type="Proteomes" id="UP000175994">
    <property type="component" value="Unassembled WGS sequence"/>
</dbReference>
<dbReference type="EMBL" id="CP015350">
    <property type="protein sequence ID" value="ANS48444.1"/>
    <property type="molecule type" value="Genomic_DNA"/>
</dbReference>
<evidence type="ECO:0000313" key="1">
    <source>
        <dbReference type="EMBL" id="ANS48444.1"/>
    </source>
</evidence>
<proteinExistence type="predicted"/>